<keyword evidence="4" id="KW-0862">Zinc</keyword>
<dbReference type="InterPro" id="IPR001279">
    <property type="entry name" value="Metallo-B-lactamas"/>
</dbReference>
<dbReference type="SMART" id="SM00849">
    <property type="entry name" value="Lactamase_B"/>
    <property type="match status" value="1"/>
</dbReference>
<dbReference type="InterPro" id="IPR036866">
    <property type="entry name" value="RibonucZ/Hydroxyglut_hydro"/>
</dbReference>
<organism evidence="6 7">
    <name type="scientific">Lichenibacterium minor</name>
    <dbReference type="NCBI Taxonomy" id="2316528"/>
    <lineage>
        <taxon>Bacteria</taxon>
        <taxon>Pseudomonadati</taxon>
        <taxon>Pseudomonadota</taxon>
        <taxon>Alphaproteobacteria</taxon>
        <taxon>Hyphomicrobiales</taxon>
        <taxon>Lichenihabitantaceae</taxon>
        <taxon>Lichenibacterium</taxon>
    </lineage>
</organism>
<keyword evidence="3 6" id="KW-0378">Hydrolase</keyword>
<evidence type="ECO:0000259" key="5">
    <source>
        <dbReference type="SMART" id="SM00849"/>
    </source>
</evidence>
<evidence type="ECO:0000313" key="6">
    <source>
        <dbReference type="EMBL" id="RYC29110.1"/>
    </source>
</evidence>
<reference evidence="6 7" key="2">
    <citation type="submission" date="2019-02" db="EMBL/GenBank/DDBJ databases">
        <title>'Lichenibacterium ramalinii' gen. nov. sp. nov., 'Lichenibacterium minor' gen. nov. sp. nov.</title>
        <authorList>
            <person name="Pankratov T."/>
        </authorList>
    </citation>
    <scope>NUCLEOTIDE SEQUENCE [LARGE SCALE GENOMIC DNA]</scope>
    <source>
        <strain evidence="6 7">RmlP026</strain>
    </source>
</reference>
<evidence type="ECO:0000256" key="4">
    <source>
        <dbReference type="ARBA" id="ARBA00022833"/>
    </source>
</evidence>
<sequence>MEQHAGTLAHQIGRAVVTKVPELSLTFPAAKLLPGWETGGDDVGDASLTLNVHSWLVRVDGLTVLVDAGVGNGKKRAVAAFGGLDTPWLARLAAAGARPEDVTHVLLTHLHTDHVGWNTVPGQGGWVPTFPNAVTVVPRLGYEFFTSPTGRASPNHDMFVDSVVPVVEAGRVVFVGPHEAEPLPDFTFLPTPGHSLDHSSILLRSDGREALFAGDVLHHPDQVARPDLCSMFCERPDEARRSRLRMLDLAADRAVTWFSSHCADTSAGRISRTVDGFAWSFVLEP</sequence>
<dbReference type="AlphaFoldDB" id="A0A4Q2TZC6"/>
<comment type="similarity">
    <text evidence="1">Belongs to the metallo-beta-lactamase superfamily.</text>
</comment>
<accession>A0A4Q2TZC6</accession>
<protein>
    <submittedName>
        <fullName evidence="6">MBL fold metallo-hydrolase</fullName>
    </submittedName>
</protein>
<name>A0A4Q2TZC6_9HYPH</name>
<dbReference type="EMBL" id="QYBB01000070">
    <property type="protein sequence ID" value="RYC29110.1"/>
    <property type="molecule type" value="Genomic_DNA"/>
</dbReference>
<dbReference type="Proteomes" id="UP000290759">
    <property type="component" value="Unassembled WGS sequence"/>
</dbReference>
<evidence type="ECO:0000256" key="3">
    <source>
        <dbReference type="ARBA" id="ARBA00022801"/>
    </source>
</evidence>
<dbReference type="RefSeq" id="WP_129229816.1">
    <property type="nucleotide sequence ID" value="NZ_QYBB01000070.1"/>
</dbReference>
<reference evidence="6 7" key="1">
    <citation type="submission" date="2018-12" db="EMBL/GenBank/DDBJ databases">
        <authorList>
            <person name="Grouzdev D.S."/>
            <person name="Krutkina M.S."/>
        </authorList>
    </citation>
    <scope>NUCLEOTIDE SEQUENCE [LARGE SCALE GENOMIC DNA]</scope>
    <source>
        <strain evidence="6 7">RmlP026</strain>
    </source>
</reference>
<comment type="caution">
    <text evidence="6">The sequence shown here is derived from an EMBL/GenBank/DDBJ whole genome shotgun (WGS) entry which is preliminary data.</text>
</comment>
<dbReference type="SUPFAM" id="SSF56281">
    <property type="entry name" value="Metallo-hydrolase/oxidoreductase"/>
    <property type="match status" value="1"/>
</dbReference>
<feature type="domain" description="Metallo-beta-lactamase" evidence="5">
    <location>
        <begin position="51"/>
        <end position="261"/>
    </location>
</feature>
<dbReference type="Pfam" id="PF00753">
    <property type="entry name" value="Lactamase_B"/>
    <property type="match status" value="1"/>
</dbReference>
<keyword evidence="7" id="KW-1185">Reference proteome</keyword>
<dbReference type="GO" id="GO:0016787">
    <property type="term" value="F:hydrolase activity"/>
    <property type="evidence" value="ECO:0007669"/>
    <property type="project" value="UniProtKB-KW"/>
</dbReference>
<dbReference type="OrthoDB" id="9773738at2"/>
<keyword evidence="2" id="KW-0479">Metal-binding</keyword>
<evidence type="ECO:0000256" key="2">
    <source>
        <dbReference type="ARBA" id="ARBA00022723"/>
    </source>
</evidence>
<dbReference type="PANTHER" id="PTHR42978">
    <property type="entry name" value="QUORUM-QUENCHING LACTONASE YTNP-RELATED-RELATED"/>
    <property type="match status" value="1"/>
</dbReference>
<dbReference type="CDD" id="cd16277">
    <property type="entry name" value="metallo-hydrolase-like_MBL-fold"/>
    <property type="match status" value="1"/>
</dbReference>
<gene>
    <name evidence="6" type="ORF">D3273_25730</name>
</gene>
<dbReference type="GO" id="GO:0046872">
    <property type="term" value="F:metal ion binding"/>
    <property type="evidence" value="ECO:0007669"/>
    <property type="project" value="UniProtKB-KW"/>
</dbReference>
<evidence type="ECO:0000256" key="1">
    <source>
        <dbReference type="ARBA" id="ARBA00007749"/>
    </source>
</evidence>
<dbReference type="PANTHER" id="PTHR42978:SF6">
    <property type="entry name" value="QUORUM-QUENCHING LACTONASE YTNP-RELATED"/>
    <property type="match status" value="1"/>
</dbReference>
<dbReference type="Gene3D" id="3.60.15.10">
    <property type="entry name" value="Ribonuclease Z/Hydroxyacylglutathione hydrolase-like"/>
    <property type="match status" value="1"/>
</dbReference>
<dbReference type="InterPro" id="IPR051013">
    <property type="entry name" value="MBL_superfamily_lactonases"/>
</dbReference>
<proteinExistence type="inferred from homology"/>
<evidence type="ECO:0000313" key="7">
    <source>
        <dbReference type="Proteomes" id="UP000290759"/>
    </source>
</evidence>